<comment type="caution">
    <text evidence="2">The sequence shown here is derived from an EMBL/GenBank/DDBJ whole genome shotgun (WGS) entry which is preliminary data.</text>
</comment>
<evidence type="ECO:0000313" key="3">
    <source>
        <dbReference type="Proteomes" id="UP001500194"/>
    </source>
</evidence>
<accession>A0AAV3T2T6</accession>
<evidence type="ECO:0000256" key="1">
    <source>
        <dbReference type="SAM" id="MobiDB-lite"/>
    </source>
</evidence>
<feature type="region of interest" description="Disordered" evidence="1">
    <location>
        <begin position="58"/>
        <end position="78"/>
    </location>
</feature>
<protein>
    <recommendedName>
        <fullName evidence="4">CopG family transcriptional regulator</fullName>
    </recommendedName>
</protein>
<reference evidence="2 3" key="1">
    <citation type="journal article" date="2019" name="Int. J. Syst. Evol. Microbiol.">
        <title>The Global Catalogue of Microorganisms (GCM) 10K type strain sequencing project: providing services to taxonomists for standard genome sequencing and annotation.</title>
        <authorList>
            <consortium name="The Broad Institute Genomics Platform"/>
            <consortium name="The Broad Institute Genome Sequencing Center for Infectious Disease"/>
            <person name="Wu L."/>
            <person name="Ma J."/>
        </authorList>
    </citation>
    <scope>NUCLEOTIDE SEQUENCE [LARGE SCALE GENOMIC DNA]</scope>
    <source>
        <strain evidence="2 3">JCM 16327</strain>
    </source>
</reference>
<name>A0AAV3T2T6_9EURY</name>
<dbReference type="RefSeq" id="WP_227260144.1">
    <property type="nucleotide sequence ID" value="NZ_BAAADU010000002.1"/>
</dbReference>
<evidence type="ECO:0000313" key="2">
    <source>
        <dbReference type="EMBL" id="GAA0655594.1"/>
    </source>
</evidence>
<evidence type="ECO:0008006" key="4">
    <source>
        <dbReference type="Google" id="ProtNLM"/>
    </source>
</evidence>
<gene>
    <name evidence="2" type="ORF">GCM10009019_19230</name>
</gene>
<sequence>MPRVEVDIPDNVEVELDRLVDEGEFVSRQEAAEEILAHGLQVYKPEIEANREEEEMFGEEMLETSERSLGGEEDDYEF</sequence>
<dbReference type="GeneID" id="68573394"/>
<dbReference type="Proteomes" id="UP001500194">
    <property type="component" value="Unassembled WGS sequence"/>
</dbReference>
<organism evidence="2 3">
    <name type="scientific">Salarchaeum japonicum</name>
    <dbReference type="NCBI Taxonomy" id="555573"/>
    <lineage>
        <taxon>Archaea</taxon>
        <taxon>Methanobacteriati</taxon>
        <taxon>Methanobacteriota</taxon>
        <taxon>Stenosarchaea group</taxon>
        <taxon>Halobacteria</taxon>
        <taxon>Halobacteriales</taxon>
        <taxon>Halobacteriaceae</taxon>
    </lineage>
</organism>
<keyword evidence="3" id="KW-1185">Reference proteome</keyword>
<dbReference type="AlphaFoldDB" id="A0AAV3T2T6"/>
<dbReference type="EMBL" id="BAAADU010000002">
    <property type="protein sequence ID" value="GAA0655594.1"/>
    <property type="molecule type" value="Genomic_DNA"/>
</dbReference>
<dbReference type="InterPro" id="IPR055544">
    <property type="entry name" value="DUF7120"/>
</dbReference>
<proteinExistence type="predicted"/>
<dbReference type="Pfam" id="PF23434">
    <property type="entry name" value="DUF7120"/>
    <property type="match status" value="1"/>
</dbReference>